<evidence type="ECO:0000256" key="1">
    <source>
        <dbReference type="ARBA" id="ARBA00004418"/>
    </source>
</evidence>
<dbReference type="PIRSF" id="PIRSF019574">
    <property type="entry name" value="Periplasmic_polyamine_BP"/>
    <property type="match status" value="1"/>
</dbReference>
<evidence type="ECO:0000256" key="4">
    <source>
        <dbReference type="ARBA" id="ARBA00022764"/>
    </source>
</evidence>
<evidence type="ECO:0000256" key="5">
    <source>
        <dbReference type="PIRNR" id="PIRNR019574"/>
    </source>
</evidence>
<feature type="chain" id="PRO_5047369680" description="Putrescine-binding periplasmic protein" evidence="6">
    <location>
        <begin position="19"/>
        <end position="352"/>
    </location>
</feature>
<evidence type="ECO:0000256" key="2">
    <source>
        <dbReference type="ARBA" id="ARBA00022448"/>
    </source>
</evidence>
<gene>
    <name evidence="7" type="ORF">KXJ70_06350</name>
</gene>
<dbReference type="Pfam" id="PF13416">
    <property type="entry name" value="SBP_bac_8"/>
    <property type="match status" value="1"/>
</dbReference>
<keyword evidence="2 5" id="KW-0813">Transport</keyword>
<dbReference type="CDD" id="cd13590">
    <property type="entry name" value="PBP2_PotD_PotF_like"/>
    <property type="match status" value="1"/>
</dbReference>
<keyword evidence="3 6" id="KW-0732">Signal</keyword>
<evidence type="ECO:0000313" key="7">
    <source>
        <dbReference type="EMBL" id="MBW2940385.1"/>
    </source>
</evidence>
<reference evidence="7" key="1">
    <citation type="submission" date="2021-07" db="EMBL/GenBank/DDBJ databases">
        <title>Zhongshania sp. CAU 1632 isolated from seawater.</title>
        <authorList>
            <person name="Kim W."/>
        </authorList>
    </citation>
    <scope>NUCLEOTIDE SEQUENCE</scope>
    <source>
        <strain evidence="7">CAU 1632</strain>
    </source>
</reference>
<dbReference type="EMBL" id="JAHWDQ010000001">
    <property type="protein sequence ID" value="MBW2940385.1"/>
    <property type="molecule type" value="Genomic_DNA"/>
</dbReference>
<keyword evidence="4 5" id="KW-0574">Periplasm</keyword>
<comment type="function">
    <text evidence="5">Required for the activity of the bacterial periplasmic transport system of putrescine.</text>
</comment>
<comment type="caution">
    <text evidence="7">The sequence shown here is derived from an EMBL/GenBank/DDBJ whole genome shotgun (WGS) entry which is preliminary data.</text>
</comment>
<evidence type="ECO:0000256" key="3">
    <source>
        <dbReference type="ARBA" id="ARBA00022729"/>
    </source>
</evidence>
<comment type="subcellular location">
    <subcellularLocation>
        <location evidence="1 5">Periplasm</location>
    </subcellularLocation>
</comment>
<evidence type="ECO:0000256" key="6">
    <source>
        <dbReference type="SAM" id="SignalP"/>
    </source>
</evidence>
<accession>A0ABS6VPZ4</accession>
<protein>
    <recommendedName>
        <fullName evidence="5">Putrescine-binding periplasmic protein</fullName>
    </recommendedName>
</protein>
<dbReference type="InterPro" id="IPR001188">
    <property type="entry name" value="Sperm_putr-bd"/>
</dbReference>
<organism evidence="7 8">
    <name type="scientific">Zhongshania aquimaris</name>
    <dbReference type="NCBI Taxonomy" id="2857107"/>
    <lineage>
        <taxon>Bacteria</taxon>
        <taxon>Pseudomonadati</taxon>
        <taxon>Pseudomonadota</taxon>
        <taxon>Gammaproteobacteria</taxon>
        <taxon>Cellvibrionales</taxon>
        <taxon>Spongiibacteraceae</taxon>
        <taxon>Zhongshania</taxon>
    </lineage>
</organism>
<comment type="similarity">
    <text evidence="5">Belongs to the bacterial solute-binding protein PotD/PotF family.</text>
</comment>
<name>A0ABS6VPZ4_9GAMM</name>
<proteinExistence type="inferred from homology"/>
<dbReference type="PANTHER" id="PTHR30222:SF17">
    <property type="entry name" value="SPERMIDINE_PUTRESCINE-BINDING PERIPLASMIC PROTEIN"/>
    <property type="match status" value="1"/>
</dbReference>
<dbReference type="InterPro" id="IPR006059">
    <property type="entry name" value="SBP"/>
</dbReference>
<dbReference type="RefSeq" id="WP_219042585.1">
    <property type="nucleotide sequence ID" value="NZ_JAHWDQ010000001.1"/>
</dbReference>
<dbReference type="Proteomes" id="UP001166291">
    <property type="component" value="Unassembled WGS sequence"/>
</dbReference>
<evidence type="ECO:0000313" key="8">
    <source>
        <dbReference type="Proteomes" id="UP001166291"/>
    </source>
</evidence>
<keyword evidence="8" id="KW-1185">Reference proteome</keyword>
<dbReference type="PANTHER" id="PTHR30222">
    <property type="entry name" value="SPERMIDINE/PUTRESCINE-BINDING PERIPLASMIC PROTEIN"/>
    <property type="match status" value="1"/>
</dbReference>
<feature type="signal peptide" evidence="6">
    <location>
        <begin position="1"/>
        <end position="18"/>
    </location>
</feature>
<sequence length="352" mass="39066">MKKILCCFVLFVSQFAMAEKALHLFNWNDYIAEDTVTRFEEQCGCKVVQDYFSATEEMMAKLLAGAGDYDVVIPTQNAVEALVKQGFLLPLDKSKLSNLGNTAKGFLDKAYDPGNVYSLPYAFTTTLIGYNEEKIAELGIDPSDWSIIFDPAVLEKIKGKVTVMDDSEELFGAALKYLGYSINDNDEKHLKEAQALILKAKPYWAAFNSSSYIKELTVGNIWVAHGYSSDMFQARVDAADAGRDFSVNFVLPKQGAVLALDNMVIPKKARSPELALQFINFMMAPENAAELTNVVGTGNPNAAATPFIEPEILKISAIFPNDEVQKTLETVAARNAKQRRLINKLWTEIKVR</sequence>